<dbReference type="CDD" id="cd00077">
    <property type="entry name" value="HDc"/>
    <property type="match status" value="1"/>
</dbReference>
<dbReference type="PROSITE" id="PS51831">
    <property type="entry name" value="HD"/>
    <property type="match status" value="1"/>
</dbReference>
<dbReference type="PANTHER" id="PTHR33594:SF1">
    <property type="entry name" value="HD_PDEASE DOMAIN-CONTAINING PROTEIN"/>
    <property type="match status" value="1"/>
</dbReference>
<dbReference type="EMBL" id="JAAZKV010000018">
    <property type="protein sequence ID" value="NMA44588.1"/>
    <property type="molecule type" value="Genomic_DNA"/>
</dbReference>
<evidence type="ECO:0000259" key="1">
    <source>
        <dbReference type="PROSITE" id="PS51831"/>
    </source>
</evidence>
<gene>
    <name evidence="2" type="ORF">GX950_02145</name>
</gene>
<protein>
    <submittedName>
        <fullName evidence="2">HD domain-containing protein</fullName>
    </submittedName>
</protein>
<dbReference type="InterPro" id="IPR006674">
    <property type="entry name" value="HD_domain"/>
</dbReference>
<dbReference type="Gene3D" id="1.10.3210.50">
    <property type="match status" value="1"/>
</dbReference>
<evidence type="ECO:0000313" key="3">
    <source>
        <dbReference type="Proteomes" id="UP000526302"/>
    </source>
</evidence>
<proteinExistence type="predicted"/>
<organism evidence="2 3">
    <name type="scientific">Candidatus Iainarchaeum sp</name>
    <dbReference type="NCBI Taxonomy" id="3101447"/>
    <lineage>
        <taxon>Archaea</taxon>
        <taxon>Candidatus Iainarchaeota</taxon>
        <taxon>Candidatus Iainarchaeia</taxon>
        <taxon>Candidatus Iainarchaeales</taxon>
        <taxon>Candidatus Iainarchaeaceae</taxon>
        <taxon>Candidatus Iainarchaeum</taxon>
    </lineage>
</organism>
<dbReference type="Pfam" id="PF01966">
    <property type="entry name" value="HD"/>
    <property type="match status" value="1"/>
</dbReference>
<evidence type="ECO:0000313" key="2">
    <source>
        <dbReference type="EMBL" id="NMA44588.1"/>
    </source>
</evidence>
<dbReference type="InterPro" id="IPR003607">
    <property type="entry name" value="HD/PDEase_dom"/>
</dbReference>
<reference evidence="2 3" key="1">
    <citation type="journal article" date="2020" name="Biotechnol. Biofuels">
        <title>New insights from the biogas microbiome by comprehensive genome-resolved metagenomics of nearly 1600 species originating from multiple anaerobic digesters.</title>
        <authorList>
            <person name="Campanaro S."/>
            <person name="Treu L."/>
            <person name="Rodriguez-R L.M."/>
            <person name="Kovalovszki A."/>
            <person name="Ziels R.M."/>
            <person name="Maus I."/>
            <person name="Zhu X."/>
            <person name="Kougias P.G."/>
            <person name="Basile A."/>
            <person name="Luo G."/>
            <person name="Schluter A."/>
            <person name="Konstantinidis K.T."/>
            <person name="Angelidaki I."/>
        </authorList>
    </citation>
    <scope>NUCLEOTIDE SEQUENCE [LARGE SCALE GENOMIC DNA]</scope>
    <source>
        <strain evidence="2">AS22ysBPME_79</strain>
    </source>
</reference>
<dbReference type="Proteomes" id="UP000526302">
    <property type="component" value="Unassembled WGS sequence"/>
</dbReference>
<feature type="domain" description="HD" evidence="1">
    <location>
        <begin position="23"/>
        <end position="128"/>
    </location>
</feature>
<dbReference type="NCBIfam" id="TIGR00277">
    <property type="entry name" value="HDIG"/>
    <property type="match status" value="1"/>
</dbReference>
<sequence length="213" mass="24255">MELFSKIRSEIVPYFEGENGCHDLEHTERVLKNAVHIAKKEGADLEIVSLAALLHDVGRKEELKLKKSICHAEIGAKIAREILTKHNYPKNKIDKVVGCIETHRFRKNNPPKTIEAKCLFDADKLDSIGAVGIGRAYMFAGGTGAKLHNKKGVIFTPDQELGPEDTAFREFSVKLKHIKDKMYTKEGKKLSKERHKFMEKFFHQMEKEIEGKL</sequence>
<accession>A0A7K4BZD1</accession>
<dbReference type="AlphaFoldDB" id="A0A7K4BZD1"/>
<dbReference type="SMART" id="SM00471">
    <property type="entry name" value="HDc"/>
    <property type="match status" value="1"/>
</dbReference>
<comment type="caution">
    <text evidence="2">The sequence shown here is derived from an EMBL/GenBank/DDBJ whole genome shotgun (WGS) entry which is preliminary data.</text>
</comment>
<dbReference type="SUPFAM" id="SSF109604">
    <property type="entry name" value="HD-domain/PDEase-like"/>
    <property type="match status" value="1"/>
</dbReference>
<dbReference type="InterPro" id="IPR006675">
    <property type="entry name" value="HDIG_dom"/>
</dbReference>
<name>A0A7K4BZD1_9ARCH</name>
<dbReference type="PANTHER" id="PTHR33594">
    <property type="entry name" value="SUPERFAMILY HYDROLASE, PUTATIVE (AFU_ORTHOLOGUE AFUA_1G03035)-RELATED"/>
    <property type="match status" value="1"/>
</dbReference>